<feature type="compositionally biased region" description="Basic residues" evidence="1">
    <location>
        <begin position="411"/>
        <end position="420"/>
    </location>
</feature>
<feature type="region of interest" description="Disordered" evidence="1">
    <location>
        <begin position="486"/>
        <end position="544"/>
    </location>
</feature>
<reference evidence="2" key="1">
    <citation type="submission" date="2014-05" db="EMBL/GenBank/DDBJ databases">
        <title>The transcriptome of the halophilic microalga Tetraselmis sp. GSL018 isolated from the Great Salt Lake, Utah.</title>
        <authorList>
            <person name="Jinkerson R.E."/>
            <person name="D'Adamo S."/>
            <person name="Posewitz M.C."/>
        </authorList>
    </citation>
    <scope>NUCLEOTIDE SEQUENCE</scope>
    <source>
        <strain evidence="2">GSL018</strain>
    </source>
</reference>
<feature type="compositionally biased region" description="Basic and acidic residues" evidence="1">
    <location>
        <begin position="798"/>
        <end position="807"/>
    </location>
</feature>
<sequence>MPLPIRPLLFERATALAELEVPEEETVLRQHVKNQKIPHMRYLCMINEDEELQRIADKFGTSLEVLKSAQTVANELEDLQDSYLHNREKDGEISAEHTAKHVSWGRFAVFDTLMSQMTDEIEEEAKRRAGSRAPVTVQMKRDIKDERLSKQWQALLAANRVRGRSYKLKRQQEEKVQQNAAMIIQQSWKTYRTNKNVQMIAAAGRRAVRTDANTKLHDDARDAVVQQRKLALRYALKLKRKAANLSHGANHRKPAEAAAPFRGTVVHPEKGIYNAKPHKPEAPPRRRPPEEPQKDSAVPRRAGRTSGEPAKAARAEQPAPGAEATAPGQAPAPPARQVGMAEPVAEPEARLKQASRRAKTQDQRPSTGAKPSPAPEPKKAREPQKRRLPPRPKKPEPPPVAGAWTREYRAPKKASKRWLKARTTARLEELSRPIVRGEAALPRTGSPRQENGNPLQEAEGVAVLHSAQKWSHILGRMALGKAEDAQFDSDGRPEGETGAELRPQPGPRQRRQRVRTDGERILHEFSDSGEEGDASPHEPEQPEEKIFKVVKSFQRLESAMGSWIEANGEIMASIATDLPPPTALERGVSNAELLSIMHQRETDSSFIVQASALYGHLRKKLVQATQMLQQKCAKRAAGADGGTEPNTRNSRFAARQDAQVMEALQEILHSIDGGSAESSRQLWRQLSRTTNPIQVLLGSVDSQALVKRAMVGLLRDRAEGRASDDSVILTTPRAHERTVGITRRSTTPGSYAANAQSWPHFLTGSVAEGSILSPGNHAGSPGIPMARPESEPAVGNIDGHDPRKALEGGHSLIHGPWHQPSASSYSSVYGKGFPQDTNRSGGGGGDPWWEREGVCSGDEGVSRMPGNIAPPWETHGALAMGLHLSGGDGPAGSRWHGHGPAMPVGGAPAVYGFSDLSPYATASGRAQGSEQEAGSFSAAHRGPLRCSPEEREHSPWGTWGIHAAVGDEGVSGGSGAPQKGAGFGAASMGVSGFSLQPDTGRCPLVQEASCPRPHSDPAAGPCYNPWTGPLHGGSPSQLTWAGARARQGDRAAAELPPVAGTAVGPSSPAAAAAAVRSMHCRDPVGKGMPGESWRGLGGQEPPNASWQGRASDGYLGAMCPGTAPEAGPCHAETPAIGLPGSGLGSAPAMEGGGLGTAGPGAAPEMGPRQAGALSVGPGSGTAFWTSQEMRGFGTETNPAGPIWRVDFSYSQEGKSSLWGPLTGDHLDLRMRPSKFLPARFQRKVASDANLRCHRWNTSPQAKPAVETPGESLSLPSLRGAPGAVPALRAAEASNAEASHDHRRAADCCGRGDHTLPPMSAEDGRQSPAASSTSGGEGEGEGEGWESRFTVPFRYIPAEAAEGAREAPGQPPHSLRLAALGPGRAGAAPAAEEELWVGATGLHPGGPRRGPPGGVAAELSLRAIYHA</sequence>
<dbReference type="EMBL" id="GBEZ01006456">
    <property type="protein sequence ID" value="JAC78945.1"/>
    <property type="molecule type" value="Transcribed_RNA"/>
</dbReference>
<feature type="compositionally biased region" description="Basic and acidic residues" evidence="1">
    <location>
        <begin position="486"/>
        <end position="495"/>
    </location>
</feature>
<feature type="region of interest" description="Disordered" evidence="1">
    <location>
        <begin position="271"/>
        <end position="460"/>
    </location>
</feature>
<name>A0A061S7S2_9CHLO</name>
<feature type="compositionally biased region" description="Basic and acidic residues" evidence="1">
    <location>
        <begin position="376"/>
        <end position="385"/>
    </location>
</feature>
<gene>
    <name evidence="2" type="ORF">TSPGSL018_13906</name>
</gene>
<proteinExistence type="predicted"/>
<evidence type="ECO:0000313" key="2">
    <source>
        <dbReference type="EMBL" id="JAC78945.1"/>
    </source>
</evidence>
<feature type="region of interest" description="Disordered" evidence="1">
    <location>
        <begin position="1255"/>
        <end position="1346"/>
    </location>
</feature>
<evidence type="ECO:0000256" key="1">
    <source>
        <dbReference type="SAM" id="MobiDB-lite"/>
    </source>
</evidence>
<organism evidence="2">
    <name type="scientific">Tetraselmis sp. GSL018</name>
    <dbReference type="NCBI Taxonomy" id="582737"/>
    <lineage>
        <taxon>Eukaryota</taxon>
        <taxon>Viridiplantae</taxon>
        <taxon>Chlorophyta</taxon>
        <taxon>core chlorophytes</taxon>
        <taxon>Chlorodendrophyceae</taxon>
        <taxon>Chlorodendrales</taxon>
        <taxon>Chlorodendraceae</taxon>
        <taxon>Tetraselmis</taxon>
    </lineage>
</organism>
<feature type="region of interest" description="Disordered" evidence="1">
    <location>
        <begin position="774"/>
        <end position="859"/>
    </location>
</feature>
<feature type="compositionally biased region" description="Basic and acidic residues" evidence="1">
    <location>
        <begin position="514"/>
        <end position="526"/>
    </location>
</feature>
<feature type="region of interest" description="Disordered" evidence="1">
    <location>
        <begin position="930"/>
        <end position="955"/>
    </location>
</feature>
<feature type="region of interest" description="Disordered" evidence="1">
    <location>
        <begin position="244"/>
        <end position="263"/>
    </location>
</feature>
<feature type="compositionally biased region" description="Basic and acidic residues" evidence="1">
    <location>
        <begin position="1297"/>
        <end position="1313"/>
    </location>
</feature>
<feature type="compositionally biased region" description="Basic and acidic residues" evidence="1">
    <location>
        <begin position="278"/>
        <end position="298"/>
    </location>
</feature>
<accession>A0A061S7S2</accession>
<feature type="compositionally biased region" description="Low complexity" evidence="1">
    <location>
        <begin position="315"/>
        <end position="329"/>
    </location>
</feature>
<protein>
    <submittedName>
        <fullName evidence="2">Uncharacterized protein</fullName>
    </submittedName>
</protein>
<feature type="compositionally biased region" description="Basic and acidic residues" evidence="1">
    <location>
        <begin position="534"/>
        <end position="544"/>
    </location>
</feature>